<evidence type="ECO:0008006" key="3">
    <source>
        <dbReference type="Google" id="ProtNLM"/>
    </source>
</evidence>
<organism evidence="1 2">
    <name type="scientific">Winogradskyella alexanderae</name>
    <dbReference type="NCBI Taxonomy" id="2877123"/>
    <lineage>
        <taxon>Bacteria</taxon>
        <taxon>Pseudomonadati</taxon>
        <taxon>Bacteroidota</taxon>
        <taxon>Flavobacteriia</taxon>
        <taxon>Flavobacteriales</taxon>
        <taxon>Flavobacteriaceae</taxon>
        <taxon>Winogradskyella</taxon>
    </lineage>
</organism>
<name>A0ABS7XUQ5_9FLAO</name>
<comment type="caution">
    <text evidence="1">The sequence shown here is derived from an EMBL/GenBank/DDBJ whole genome shotgun (WGS) entry which is preliminary data.</text>
</comment>
<dbReference type="RefSeq" id="WP_224531490.1">
    <property type="nucleotide sequence ID" value="NZ_JAIUJR010000011.1"/>
</dbReference>
<dbReference type="Proteomes" id="UP001198901">
    <property type="component" value="Unassembled WGS sequence"/>
</dbReference>
<keyword evidence="2" id="KW-1185">Reference proteome</keyword>
<evidence type="ECO:0000313" key="2">
    <source>
        <dbReference type="Proteomes" id="UP001198901"/>
    </source>
</evidence>
<reference evidence="2" key="1">
    <citation type="submission" date="2023-07" db="EMBL/GenBank/DDBJ databases">
        <authorList>
            <person name="Yue Y."/>
        </authorList>
    </citation>
    <scope>NUCLEOTIDE SEQUENCE [LARGE SCALE GENOMIC DNA]</scope>
    <source>
        <strain evidence="2">D23</strain>
    </source>
</reference>
<accession>A0ABS7XUQ5</accession>
<sequence>MTNRTENIREYELKKQELHQKVIANLCSELNIPDLRAGNLTIRDERNWRTNEICIDYSWLVNISQSFKGWCWLFSIKFNKTQFREFQNPEKLIQGLFTIDNNGEIIELYTETITDKIEDKIRDLKSYDMFDANLGITLDGVGYEYLIFAPNTEIKMTLNNPNSESWKIWENEIWTISKKLARNSGIDDLKEIIE</sequence>
<protein>
    <recommendedName>
        <fullName evidence="3">DUF4268 domain-containing protein</fullName>
    </recommendedName>
</protein>
<proteinExistence type="predicted"/>
<dbReference type="EMBL" id="JAIUJR010000011">
    <property type="protein sequence ID" value="MCA0133760.1"/>
    <property type="molecule type" value="Genomic_DNA"/>
</dbReference>
<evidence type="ECO:0000313" key="1">
    <source>
        <dbReference type="EMBL" id="MCA0133760.1"/>
    </source>
</evidence>
<gene>
    <name evidence="1" type="ORF">LBU54_14275</name>
</gene>